<protein>
    <submittedName>
        <fullName evidence="2">Uncharacterized protein</fullName>
    </submittedName>
</protein>
<organism evidence="2 3">
    <name type="scientific">Frankia torreyi</name>
    <dbReference type="NCBI Taxonomy" id="1856"/>
    <lineage>
        <taxon>Bacteria</taxon>
        <taxon>Bacillati</taxon>
        <taxon>Actinomycetota</taxon>
        <taxon>Actinomycetes</taxon>
        <taxon>Frankiales</taxon>
        <taxon>Frankiaceae</taxon>
        <taxon>Frankia</taxon>
    </lineage>
</organism>
<proteinExistence type="predicted"/>
<evidence type="ECO:0000313" key="3">
    <source>
        <dbReference type="Proteomes" id="UP000032545"/>
    </source>
</evidence>
<reference evidence="3" key="1">
    <citation type="submission" date="2015-02" db="EMBL/GenBank/DDBJ databases">
        <title>Draft Genome of Frankia sp. CpI1-S.</title>
        <authorList>
            <person name="Oshone R.T."/>
            <person name="Ngom M."/>
            <person name="Ghodhbane-Gtari F."/>
            <person name="Gtari M."/>
            <person name="Morris K."/>
            <person name="Thomas K."/>
            <person name="Sen A."/>
            <person name="Tisa L.S."/>
        </authorList>
    </citation>
    <scope>NUCLEOTIDE SEQUENCE [LARGE SCALE GENOMIC DNA]</scope>
    <source>
        <strain evidence="3">CpI1-S</strain>
    </source>
</reference>
<dbReference type="Proteomes" id="UP000032545">
    <property type="component" value="Unassembled WGS sequence"/>
</dbReference>
<dbReference type="EMBL" id="JYFN01000091">
    <property type="protein sequence ID" value="KJE19650.1"/>
    <property type="molecule type" value="Genomic_DNA"/>
</dbReference>
<name>A0A0D8B6A7_9ACTN</name>
<dbReference type="PATRIC" id="fig|1502723.3.peg.6999"/>
<keyword evidence="3" id="KW-1185">Reference proteome</keyword>
<dbReference type="AlphaFoldDB" id="A0A0D8B6A7"/>
<evidence type="ECO:0000313" key="2">
    <source>
        <dbReference type="EMBL" id="KJE19650.1"/>
    </source>
</evidence>
<sequence>MRPGGRVGGEIAETQPPLETLAKLSKATGLTFDLHVANGAVEIVQVAKAAARGFTFVFDSTVLTALSYARPLVEQLLARHTVGDRPADIIVEAEQDLALLQLTSHRLPGARIYTMAQAHGSHDRIDELLRIPPAGTTVEPVEVGASEETVTARRARGGRIHPAPGREGSHGQAEQRRARRGEVRAGPCLKWICGRTYFLSGPRVLRLSTPEP</sequence>
<accession>A0A0D8B6A7</accession>
<gene>
    <name evidence="2" type="ORF">FF36_06054</name>
</gene>
<feature type="compositionally biased region" description="Basic and acidic residues" evidence="1">
    <location>
        <begin position="167"/>
        <end position="180"/>
    </location>
</feature>
<comment type="caution">
    <text evidence="2">The sequence shown here is derived from an EMBL/GenBank/DDBJ whole genome shotgun (WGS) entry which is preliminary data.</text>
</comment>
<feature type="region of interest" description="Disordered" evidence="1">
    <location>
        <begin position="152"/>
        <end position="180"/>
    </location>
</feature>
<evidence type="ECO:0000256" key="1">
    <source>
        <dbReference type="SAM" id="MobiDB-lite"/>
    </source>
</evidence>
<reference evidence="2 3" key="2">
    <citation type="journal article" date="2016" name="Genome Announc.">
        <title>Permanent Draft Genome Sequences for Two Variants of Frankia sp. Strain CpI1, the First Frankia Strain Isolated from Root Nodules of Comptonia peregrina.</title>
        <authorList>
            <person name="Oshone R."/>
            <person name="Hurst S.G.IV."/>
            <person name="Abebe-Akele F."/>
            <person name="Simpson S."/>
            <person name="Morris K."/>
            <person name="Thomas W.K."/>
            <person name="Tisa L.S."/>
        </authorList>
    </citation>
    <scope>NUCLEOTIDE SEQUENCE [LARGE SCALE GENOMIC DNA]</scope>
    <source>
        <strain evidence="3">CpI1-S</strain>
    </source>
</reference>